<dbReference type="AlphaFoldDB" id="A0A285EFZ6"/>
<reference evidence="1 2" key="1">
    <citation type="submission" date="2017-09" db="EMBL/GenBank/DDBJ databases">
        <authorList>
            <person name="Ehlers B."/>
            <person name="Leendertz F.H."/>
        </authorList>
    </citation>
    <scope>NUCLEOTIDE SEQUENCE [LARGE SCALE GENOMIC DNA]</scope>
    <source>
        <strain evidence="1 2">DSM 46844</strain>
    </source>
</reference>
<accession>A0A285EFZ6</accession>
<protein>
    <submittedName>
        <fullName evidence="1">Spheroidene monooxygenase</fullName>
    </submittedName>
</protein>
<dbReference type="OrthoDB" id="1122317at2"/>
<dbReference type="RefSeq" id="WP_097207987.1">
    <property type="nucleotide sequence ID" value="NZ_JACHXB010000001.1"/>
</dbReference>
<dbReference type="EMBL" id="OBDO01000009">
    <property type="protein sequence ID" value="SNX98048.1"/>
    <property type="molecule type" value="Genomic_DNA"/>
</dbReference>
<dbReference type="GO" id="GO:0004497">
    <property type="term" value="F:monooxygenase activity"/>
    <property type="evidence" value="ECO:0007669"/>
    <property type="project" value="UniProtKB-KW"/>
</dbReference>
<dbReference type="Proteomes" id="UP000219514">
    <property type="component" value="Unassembled WGS sequence"/>
</dbReference>
<proteinExistence type="predicted"/>
<name>A0A285EFZ6_9ACTN</name>
<keyword evidence="1" id="KW-0503">Monooxygenase</keyword>
<keyword evidence="1" id="KW-0560">Oxidoreductase</keyword>
<dbReference type="InterPro" id="IPR049574">
    <property type="entry name" value="CrtA-like"/>
</dbReference>
<organism evidence="1 2">
    <name type="scientific">Geodermatophilus sabuli</name>
    <dbReference type="NCBI Taxonomy" id="1564158"/>
    <lineage>
        <taxon>Bacteria</taxon>
        <taxon>Bacillati</taxon>
        <taxon>Actinomycetota</taxon>
        <taxon>Actinomycetes</taxon>
        <taxon>Geodermatophilales</taxon>
        <taxon>Geodermatophilaceae</taxon>
        <taxon>Geodermatophilus</taxon>
    </lineage>
</organism>
<keyword evidence="2" id="KW-1185">Reference proteome</keyword>
<evidence type="ECO:0000313" key="2">
    <source>
        <dbReference type="Proteomes" id="UP000219514"/>
    </source>
</evidence>
<evidence type="ECO:0000313" key="1">
    <source>
        <dbReference type="EMBL" id="SNX98048.1"/>
    </source>
</evidence>
<gene>
    <name evidence="1" type="ORF">SAMN06893097_109128</name>
</gene>
<sequence>MTSRRVTSLHVWGVPGRAVPAALLRMAADRRPLRRTPGLRFAKLLGTGSGRTFTVRDADTRHWALLAVWDDARAADAFEAGPVVARWRRIADEQWSARLRPLAARGRWSGEEPFGRPWPQRWDGPVAAVTRARLTPRKALTFWRAVPPVSADLHTGPGLRFALGIGEAPLGLQGTFSVWDSSAALNAFAYDRAPHAAVIRRTAQEGWYAEELFARFGLLSAAGTVGGRDPIG</sequence>
<dbReference type="CDD" id="cd21650">
    <property type="entry name" value="CrtA-like"/>
    <property type="match status" value="1"/>
</dbReference>